<dbReference type="PANTHER" id="PTHR24279:SF120">
    <property type="entry name" value="CYTOCHROME P450"/>
    <property type="match status" value="1"/>
</dbReference>
<evidence type="ECO:0000256" key="8">
    <source>
        <dbReference type="PIRSR" id="PIRSR602401-1"/>
    </source>
</evidence>
<dbReference type="InterPro" id="IPR017972">
    <property type="entry name" value="Cyt_P450_CS"/>
</dbReference>
<protein>
    <submittedName>
        <fullName evidence="10">Putative cytochrome P450 49a1</fullName>
    </submittedName>
</protein>
<dbReference type="GO" id="GO:0004497">
    <property type="term" value="F:monooxygenase activity"/>
    <property type="evidence" value="ECO:0007669"/>
    <property type="project" value="UniProtKB-KW"/>
</dbReference>
<evidence type="ECO:0000256" key="1">
    <source>
        <dbReference type="ARBA" id="ARBA00001971"/>
    </source>
</evidence>
<sequence>MTSQQSLPHRRTAVRPPYKVKFKSSLPLGGVRSSRVANYFNSQKIHKYWASLIARYGPIVRLVNPGLAPIVGFTSAEDCEKLNRITMEQPVRMPLASLKYLRDNWTDDFFEKRGGILVENGDEWWRVRSRVQTTLMKPMVVGEYVAEMDDVALTFVDRIQELQDKHGEMPENFQEELYKWALESVGVVALDRRLGCLGAPEGSLKARQGEELINVVNNLFASMAVTEIKTQLWRLFPTPSYRRLRVNHYKLLDLVGQHVAETVAFLGQGKDKSVAGRQNSVIQTLLSTPGLTQKDVLTFIMDIVFAGIDTTSHTMAFCLYLLARNPEAQKKLQKEVDEVTAGHQGPLTSKHLARLSYTKAIIKETFRIFPLTFGFARTLLRDVVLQGYWIPAGYNVFSLNILLGWDASMFPRPEEFLPERWLRDRPMGDIHPYASIPFGAGPRMCVGRRVAEQEMYTLLTRVASRFTVEYHHEDLEQLSGLVLYPSRPLKFSFVPR</sequence>
<dbReference type="InterPro" id="IPR036396">
    <property type="entry name" value="Cyt_P450_sf"/>
</dbReference>
<dbReference type="AlphaFoldDB" id="A0A8J5CH81"/>
<keyword evidence="5 9" id="KW-0560">Oxidoreductase</keyword>
<keyword evidence="11" id="KW-1185">Reference proteome</keyword>
<dbReference type="PANTHER" id="PTHR24279">
    <property type="entry name" value="CYTOCHROME P450"/>
    <property type="match status" value="1"/>
</dbReference>
<evidence type="ECO:0000313" key="10">
    <source>
        <dbReference type="EMBL" id="KAG0710614.1"/>
    </source>
</evidence>
<accession>A0A8J5CH81</accession>
<dbReference type="GO" id="GO:0016705">
    <property type="term" value="F:oxidoreductase activity, acting on paired donors, with incorporation or reduction of molecular oxygen"/>
    <property type="evidence" value="ECO:0007669"/>
    <property type="project" value="InterPro"/>
</dbReference>
<evidence type="ECO:0000313" key="11">
    <source>
        <dbReference type="Proteomes" id="UP000770661"/>
    </source>
</evidence>
<evidence type="ECO:0000256" key="7">
    <source>
        <dbReference type="ARBA" id="ARBA00023033"/>
    </source>
</evidence>
<dbReference type="FunFam" id="1.10.630.10:FF:000006">
    <property type="entry name" value="Cytochrome P450 302a1, mitochondrial"/>
    <property type="match status" value="1"/>
</dbReference>
<dbReference type="PRINTS" id="PR00463">
    <property type="entry name" value="EP450I"/>
</dbReference>
<gene>
    <name evidence="10" type="primary">Cyp49a1_0</name>
    <name evidence="10" type="ORF">GWK47_022416</name>
</gene>
<dbReference type="OrthoDB" id="3945418at2759"/>
<evidence type="ECO:0000256" key="3">
    <source>
        <dbReference type="ARBA" id="ARBA00022617"/>
    </source>
</evidence>
<evidence type="ECO:0000256" key="6">
    <source>
        <dbReference type="ARBA" id="ARBA00023004"/>
    </source>
</evidence>
<dbReference type="PRINTS" id="PR00385">
    <property type="entry name" value="P450"/>
</dbReference>
<keyword evidence="3 8" id="KW-0349">Heme</keyword>
<dbReference type="GO" id="GO:0020037">
    <property type="term" value="F:heme binding"/>
    <property type="evidence" value="ECO:0007669"/>
    <property type="project" value="InterPro"/>
</dbReference>
<dbReference type="InterPro" id="IPR002401">
    <property type="entry name" value="Cyt_P450_E_grp-I"/>
</dbReference>
<keyword evidence="4 8" id="KW-0479">Metal-binding</keyword>
<keyword evidence="6 8" id="KW-0408">Iron</keyword>
<comment type="caution">
    <text evidence="10">The sequence shown here is derived from an EMBL/GenBank/DDBJ whole genome shotgun (WGS) entry which is preliminary data.</text>
</comment>
<dbReference type="SUPFAM" id="SSF48264">
    <property type="entry name" value="Cytochrome P450"/>
    <property type="match status" value="1"/>
</dbReference>
<organism evidence="10 11">
    <name type="scientific">Chionoecetes opilio</name>
    <name type="common">Atlantic snow crab</name>
    <name type="synonym">Cancer opilio</name>
    <dbReference type="NCBI Taxonomy" id="41210"/>
    <lineage>
        <taxon>Eukaryota</taxon>
        <taxon>Metazoa</taxon>
        <taxon>Ecdysozoa</taxon>
        <taxon>Arthropoda</taxon>
        <taxon>Crustacea</taxon>
        <taxon>Multicrustacea</taxon>
        <taxon>Malacostraca</taxon>
        <taxon>Eumalacostraca</taxon>
        <taxon>Eucarida</taxon>
        <taxon>Decapoda</taxon>
        <taxon>Pleocyemata</taxon>
        <taxon>Brachyura</taxon>
        <taxon>Eubrachyura</taxon>
        <taxon>Majoidea</taxon>
        <taxon>Majidae</taxon>
        <taxon>Chionoecetes</taxon>
    </lineage>
</organism>
<evidence type="ECO:0000256" key="4">
    <source>
        <dbReference type="ARBA" id="ARBA00022723"/>
    </source>
</evidence>
<dbReference type="Proteomes" id="UP000770661">
    <property type="component" value="Unassembled WGS sequence"/>
</dbReference>
<feature type="binding site" description="axial binding residue" evidence="8">
    <location>
        <position position="445"/>
    </location>
    <ligand>
        <name>heme</name>
        <dbReference type="ChEBI" id="CHEBI:30413"/>
    </ligand>
    <ligandPart>
        <name>Fe</name>
        <dbReference type="ChEBI" id="CHEBI:18248"/>
    </ligandPart>
</feature>
<proteinExistence type="inferred from homology"/>
<dbReference type="Pfam" id="PF00067">
    <property type="entry name" value="p450"/>
    <property type="match status" value="1"/>
</dbReference>
<comment type="similarity">
    <text evidence="2 9">Belongs to the cytochrome P450 family.</text>
</comment>
<dbReference type="CDD" id="cd11054">
    <property type="entry name" value="CYP24A1-like"/>
    <property type="match status" value="1"/>
</dbReference>
<keyword evidence="7 9" id="KW-0503">Monooxygenase</keyword>
<dbReference type="GO" id="GO:0005506">
    <property type="term" value="F:iron ion binding"/>
    <property type="evidence" value="ECO:0007669"/>
    <property type="project" value="InterPro"/>
</dbReference>
<dbReference type="InterPro" id="IPR050479">
    <property type="entry name" value="CYP11_CYP27_families"/>
</dbReference>
<dbReference type="EMBL" id="JACEEZ010024014">
    <property type="protein sequence ID" value="KAG0710614.1"/>
    <property type="molecule type" value="Genomic_DNA"/>
</dbReference>
<evidence type="ECO:0000256" key="9">
    <source>
        <dbReference type="RuleBase" id="RU000461"/>
    </source>
</evidence>
<evidence type="ECO:0000256" key="2">
    <source>
        <dbReference type="ARBA" id="ARBA00010617"/>
    </source>
</evidence>
<dbReference type="PROSITE" id="PS00086">
    <property type="entry name" value="CYTOCHROME_P450"/>
    <property type="match status" value="1"/>
</dbReference>
<comment type="cofactor">
    <cofactor evidence="1 8">
        <name>heme</name>
        <dbReference type="ChEBI" id="CHEBI:30413"/>
    </cofactor>
</comment>
<name>A0A8J5CH81_CHIOP</name>
<dbReference type="Gene3D" id="1.10.630.10">
    <property type="entry name" value="Cytochrome P450"/>
    <property type="match status" value="1"/>
</dbReference>
<evidence type="ECO:0000256" key="5">
    <source>
        <dbReference type="ARBA" id="ARBA00023002"/>
    </source>
</evidence>
<dbReference type="InterPro" id="IPR001128">
    <property type="entry name" value="Cyt_P450"/>
</dbReference>
<reference evidence="10" key="1">
    <citation type="submission" date="2020-07" db="EMBL/GenBank/DDBJ databases">
        <title>The High-quality genome of the commercially important snow crab, Chionoecetes opilio.</title>
        <authorList>
            <person name="Jeong J.-H."/>
            <person name="Ryu S."/>
        </authorList>
    </citation>
    <scope>NUCLEOTIDE SEQUENCE</scope>
    <source>
        <strain evidence="10">MADBK_172401_WGS</strain>
        <tissue evidence="10">Digestive gland</tissue>
    </source>
</reference>